<evidence type="ECO:0008006" key="3">
    <source>
        <dbReference type="Google" id="ProtNLM"/>
    </source>
</evidence>
<name>A0A926VCN3_9CYAN</name>
<reference evidence="1" key="2">
    <citation type="submission" date="2020-08" db="EMBL/GenBank/DDBJ databases">
        <authorList>
            <person name="Chen M."/>
            <person name="Teng W."/>
            <person name="Zhao L."/>
            <person name="Hu C."/>
            <person name="Zhou Y."/>
            <person name="Han B."/>
            <person name="Song L."/>
            <person name="Shu W."/>
        </authorList>
    </citation>
    <scope>NUCLEOTIDE SEQUENCE</scope>
    <source>
        <strain evidence="1">FACHB-1375</strain>
    </source>
</reference>
<proteinExistence type="predicted"/>
<evidence type="ECO:0000313" key="2">
    <source>
        <dbReference type="Proteomes" id="UP000641646"/>
    </source>
</evidence>
<keyword evidence="2" id="KW-1185">Reference proteome</keyword>
<organism evidence="1 2">
    <name type="scientific">Aerosakkonema funiforme FACHB-1375</name>
    <dbReference type="NCBI Taxonomy" id="2949571"/>
    <lineage>
        <taxon>Bacteria</taxon>
        <taxon>Bacillati</taxon>
        <taxon>Cyanobacteriota</taxon>
        <taxon>Cyanophyceae</taxon>
        <taxon>Oscillatoriophycideae</taxon>
        <taxon>Aerosakkonematales</taxon>
        <taxon>Aerosakkonemataceae</taxon>
        <taxon>Aerosakkonema</taxon>
    </lineage>
</organism>
<evidence type="ECO:0000313" key="1">
    <source>
        <dbReference type="EMBL" id="MBD2181270.1"/>
    </source>
</evidence>
<dbReference type="PROSITE" id="PS51257">
    <property type="entry name" value="PROKAR_LIPOPROTEIN"/>
    <property type="match status" value="1"/>
</dbReference>
<dbReference type="EMBL" id="JACJPW010000018">
    <property type="protein sequence ID" value="MBD2181270.1"/>
    <property type="molecule type" value="Genomic_DNA"/>
</dbReference>
<sequence length="57" mass="6520">MQTKTWIRQIRKAKKQPIIAALWASLTIVGCQARSSKSESRKKQRNFPCEVEVNAFG</sequence>
<dbReference type="RefSeq" id="WP_190464036.1">
    <property type="nucleotide sequence ID" value="NZ_JACJPW010000018.1"/>
</dbReference>
<comment type="caution">
    <text evidence="1">The sequence shown here is derived from an EMBL/GenBank/DDBJ whole genome shotgun (WGS) entry which is preliminary data.</text>
</comment>
<accession>A0A926VCN3</accession>
<protein>
    <recommendedName>
        <fullName evidence="3">Lipoprotein</fullName>
    </recommendedName>
</protein>
<dbReference type="AlphaFoldDB" id="A0A926VCN3"/>
<dbReference type="Proteomes" id="UP000641646">
    <property type="component" value="Unassembled WGS sequence"/>
</dbReference>
<gene>
    <name evidence="1" type="ORF">H6G03_09160</name>
</gene>
<reference evidence="1" key="1">
    <citation type="journal article" date="2015" name="ISME J.">
        <title>Draft Genome Sequence of Streptomyces incarnatus NRRL8089, which Produces the Nucleoside Antibiotic Sinefungin.</title>
        <authorList>
            <person name="Oshima K."/>
            <person name="Hattori M."/>
            <person name="Shimizu H."/>
            <person name="Fukuda K."/>
            <person name="Nemoto M."/>
            <person name="Inagaki K."/>
            <person name="Tamura T."/>
        </authorList>
    </citation>
    <scope>NUCLEOTIDE SEQUENCE</scope>
    <source>
        <strain evidence="1">FACHB-1375</strain>
    </source>
</reference>